<proteinExistence type="predicted"/>
<gene>
    <name evidence="4" type="ORF">AA0535_2186</name>
</gene>
<dbReference type="InterPro" id="IPR041459">
    <property type="entry name" value="MPTase-PolyVal"/>
</dbReference>
<dbReference type="EMBL" id="BAPV01000037">
    <property type="protein sequence ID" value="GBQ91044.1"/>
    <property type="molecule type" value="Genomic_DNA"/>
</dbReference>
<keyword evidence="5" id="KW-1185">Reference proteome</keyword>
<feature type="region of interest" description="Disordered" evidence="1">
    <location>
        <begin position="187"/>
        <end position="217"/>
    </location>
</feature>
<dbReference type="Pfam" id="PF18818">
    <property type="entry name" value="MPTase-PolyVal"/>
    <property type="match status" value="1"/>
</dbReference>
<organism evidence="4 5">
    <name type="scientific">Asaia krungthepensis NRIC 0535</name>
    <dbReference type="NCBI Taxonomy" id="1307925"/>
    <lineage>
        <taxon>Bacteria</taxon>
        <taxon>Pseudomonadati</taxon>
        <taxon>Pseudomonadota</taxon>
        <taxon>Alphaproteobacteria</taxon>
        <taxon>Acetobacterales</taxon>
        <taxon>Acetobacteraceae</taxon>
        <taxon>Asaia</taxon>
    </lineage>
</organism>
<evidence type="ECO:0000259" key="3">
    <source>
        <dbReference type="Pfam" id="PF18818"/>
    </source>
</evidence>
<name>A0ABQ0Q4H9_9PROT</name>
<dbReference type="Proteomes" id="UP001062776">
    <property type="component" value="Unassembled WGS sequence"/>
</dbReference>
<dbReference type="Pfam" id="PF08401">
    <property type="entry name" value="ArdcN"/>
    <property type="match status" value="1"/>
</dbReference>
<dbReference type="RefSeq" id="WP_264816248.1">
    <property type="nucleotide sequence ID" value="NZ_BAPV01000037.1"/>
</dbReference>
<evidence type="ECO:0000313" key="4">
    <source>
        <dbReference type="EMBL" id="GBQ91044.1"/>
    </source>
</evidence>
<feature type="domain" description="Polyvalent protein metallopeptidase" evidence="3">
    <location>
        <begin position="150"/>
        <end position="189"/>
    </location>
</feature>
<evidence type="ECO:0000259" key="2">
    <source>
        <dbReference type="Pfam" id="PF08401"/>
    </source>
</evidence>
<sequence length="217" mass="24229">MTDRTRADLHQETTDRIITELEKGYAPWVQPWTNTMTSGSLPRNATTESRYSGINVILLWIAGQTGGFSAQRWLTYRQAEKLGGNVRKGEKGTTVFYANRFVPKSQVERDDPKTIAFLKRYTVFNIEQCEGLPESACELPAHTPLAERHEAAEAVIAATKAHIRFGGNKAFYSPVLDYIALPQREAFADRPGPPQSVGPPHARKLRVGPVPALLRRD</sequence>
<evidence type="ECO:0000313" key="5">
    <source>
        <dbReference type="Proteomes" id="UP001062776"/>
    </source>
</evidence>
<protein>
    <submittedName>
        <fullName evidence="4">Antirestriction protein ArdC</fullName>
    </submittedName>
</protein>
<dbReference type="InterPro" id="IPR013610">
    <property type="entry name" value="ArdC_N"/>
</dbReference>
<feature type="domain" description="N-terminal" evidence="2">
    <location>
        <begin position="8"/>
        <end position="124"/>
    </location>
</feature>
<evidence type="ECO:0000256" key="1">
    <source>
        <dbReference type="SAM" id="MobiDB-lite"/>
    </source>
</evidence>
<accession>A0ABQ0Q4H9</accession>
<reference evidence="4" key="1">
    <citation type="submission" date="2013-04" db="EMBL/GenBank/DDBJ databases">
        <title>The genome sequencing project of 58 acetic acid bacteria.</title>
        <authorList>
            <person name="Okamoto-Kainuma A."/>
            <person name="Ishikawa M."/>
            <person name="Umino S."/>
            <person name="Koizumi Y."/>
            <person name="Shiwa Y."/>
            <person name="Yoshikawa H."/>
            <person name="Matsutani M."/>
            <person name="Matsushita K."/>
        </authorList>
    </citation>
    <scope>NUCLEOTIDE SEQUENCE</scope>
    <source>
        <strain evidence="4">NRIC 0535</strain>
    </source>
</reference>
<comment type="caution">
    <text evidence="4">The sequence shown here is derived from an EMBL/GenBank/DDBJ whole genome shotgun (WGS) entry which is preliminary data.</text>
</comment>